<keyword evidence="1" id="KW-0472">Membrane</keyword>
<feature type="transmembrane region" description="Helical" evidence="1">
    <location>
        <begin position="22"/>
        <end position="42"/>
    </location>
</feature>
<keyword evidence="1" id="KW-1133">Transmembrane helix</keyword>
<proteinExistence type="predicted"/>
<dbReference type="Proteomes" id="UP000185739">
    <property type="component" value="Chromosome"/>
</dbReference>
<sequence length="45" mass="5115">MPVVDVRKVRVPVGQCLVAVPMFMWLFTVPGEVEFVLVVFVMGRH</sequence>
<evidence type="ECO:0000313" key="2">
    <source>
        <dbReference type="EMBL" id="APR03078.1"/>
    </source>
</evidence>
<evidence type="ECO:0000256" key="1">
    <source>
        <dbReference type="SAM" id="Phobius"/>
    </source>
</evidence>
<keyword evidence="3" id="KW-1185">Reference proteome</keyword>
<evidence type="ECO:0000313" key="3">
    <source>
        <dbReference type="Proteomes" id="UP000185739"/>
    </source>
</evidence>
<organism evidence="2 3">
    <name type="scientific">Thauera chlorobenzoica</name>
    <dbReference type="NCBI Taxonomy" id="96773"/>
    <lineage>
        <taxon>Bacteria</taxon>
        <taxon>Pseudomonadati</taxon>
        <taxon>Pseudomonadota</taxon>
        <taxon>Betaproteobacteria</taxon>
        <taxon>Rhodocyclales</taxon>
        <taxon>Zoogloeaceae</taxon>
        <taxon>Thauera</taxon>
    </lineage>
</organism>
<dbReference type="EMBL" id="CP018839">
    <property type="protein sequence ID" value="APR03078.1"/>
    <property type="molecule type" value="Genomic_DNA"/>
</dbReference>
<gene>
    <name evidence="2" type="ORF">Tchl_0205</name>
</gene>
<dbReference type="KEGG" id="tcl:Tchl_0205"/>
<accession>A0A1L6F867</accession>
<protein>
    <submittedName>
        <fullName evidence="2">Uncharacterized protein</fullName>
    </submittedName>
</protein>
<reference evidence="2 3" key="1">
    <citation type="submission" date="2016-12" db="EMBL/GenBank/DDBJ databases">
        <title>Complete genome sequence of Thauera chlorobenzoica, a Betaproteobacterium degrading haloaromatics anaerobically to CO2 and halides.</title>
        <authorList>
            <person name="Goris T."/>
            <person name="Mergelsberg M."/>
            <person name="Boll M."/>
        </authorList>
    </citation>
    <scope>NUCLEOTIDE SEQUENCE [LARGE SCALE GENOMIC DNA]</scope>
    <source>
        <strain evidence="2 3">3CB1</strain>
    </source>
</reference>
<keyword evidence="1" id="KW-0812">Transmembrane</keyword>
<name>A0A1L6F867_9RHOO</name>
<dbReference type="AlphaFoldDB" id="A0A1L6F867"/>